<dbReference type="Proteomes" id="UP001054821">
    <property type="component" value="Chromosome 3"/>
</dbReference>
<dbReference type="EMBL" id="JAJFAZ020000003">
    <property type="protein sequence ID" value="KAI5340344.1"/>
    <property type="molecule type" value="Genomic_DNA"/>
</dbReference>
<dbReference type="AlphaFoldDB" id="A0AAD4ZC78"/>
<comment type="caution">
    <text evidence="1">The sequence shown here is derived from an EMBL/GenBank/DDBJ whole genome shotgun (WGS) entry which is preliminary data.</text>
</comment>
<keyword evidence="2" id="KW-1185">Reference proteome</keyword>
<organism evidence="1 2">
    <name type="scientific">Prunus dulcis</name>
    <name type="common">Almond</name>
    <name type="synonym">Amygdalus dulcis</name>
    <dbReference type="NCBI Taxonomy" id="3755"/>
    <lineage>
        <taxon>Eukaryota</taxon>
        <taxon>Viridiplantae</taxon>
        <taxon>Streptophyta</taxon>
        <taxon>Embryophyta</taxon>
        <taxon>Tracheophyta</taxon>
        <taxon>Spermatophyta</taxon>
        <taxon>Magnoliopsida</taxon>
        <taxon>eudicotyledons</taxon>
        <taxon>Gunneridae</taxon>
        <taxon>Pentapetalae</taxon>
        <taxon>rosids</taxon>
        <taxon>fabids</taxon>
        <taxon>Rosales</taxon>
        <taxon>Rosaceae</taxon>
        <taxon>Amygdaloideae</taxon>
        <taxon>Amygdaleae</taxon>
        <taxon>Prunus</taxon>
    </lineage>
</organism>
<proteinExistence type="predicted"/>
<accession>A0AAD4ZC78</accession>
<evidence type="ECO:0000313" key="2">
    <source>
        <dbReference type="Proteomes" id="UP001054821"/>
    </source>
</evidence>
<evidence type="ECO:0000313" key="1">
    <source>
        <dbReference type="EMBL" id="KAI5340344.1"/>
    </source>
</evidence>
<gene>
    <name evidence="1" type="ORF">L3X38_019618</name>
</gene>
<reference evidence="1 2" key="1">
    <citation type="journal article" date="2022" name="G3 (Bethesda)">
        <title>Whole-genome sequence and methylome profiling of the almond [Prunus dulcis (Mill.) D.A. Webb] cultivar 'Nonpareil'.</title>
        <authorList>
            <person name="D'Amico-Willman K.M."/>
            <person name="Ouma W.Z."/>
            <person name="Meulia T."/>
            <person name="Sideli G.M."/>
            <person name="Gradziel T.M."/>
            <person name="Fresnedo-Ramirez J."/>
        </authorList>
    </citation>
    <scope>NUCLEOTIDE SEQUENCE [LARGE SCALE GENOMIC DNA]</scope>
    <source>
        <strain evidence="1">Clone GOH B32 T37-40</strain>
    </source>
</reference>
<sequence>MVDQSRPSTCCGFPAPSSAQIQIQSPSLSRAFDQAHATSYTYTARSRQANKETWVLLLHTPRYSWALCVFFHLGLD</sequence>
<protein>
    <submittedName>
        <fullName evidence="1">Uncharacterized protein</fullName>
    </submittedName>
</protein>
<name>A0AAD4ZC78_PRUDU</name>